<dbReference type="Proteomes" id="UP001176941">
    <property type="component" value="Chromosome 25"/>
</dbReference>
<dbReference type="EMBL" id="OX459961">
    <property type="protein sequence ID" value="CAI9166025.1"/>
    <property type="molecule type" value="Genomic_DNA"/>
</dbReference>
<sequence>MTCLFLWLPRRPQTRKAQGLSSQWLSDLSTALRDVTRDDRTNAAARPLADPLVPGLGGAPGKHVQPPARRQRPWTRACRPLRGCSGGQREAPGPRGSRARSGARLTSASCRAALASRPQPAVQTLGRGVRRPSPAATRLGPLNPQPPPRQSASRASSTTAAAVVAALPPGGADTWEGGAAAPGARPPDPGLGALTSARLRNPLCRPSPGTPSRPAGSDFARSSWFYAEGKGEGCLHTRPSLRSPRRSSGIFLKARPEGLERS</sequence>
<organism evidence="2 3">
    <name type="scientific">Rangifer tarandus platyrhynchus</name>
    <name type="common">Svalbard reindeer</name>
    <dbReference type="NCBI Taxonomy" id="3082113"/>
    <lineage>
        <taxon>Eukaryota</taxon>
        <taxon>Metazoa</taxon>
        <taxon>Chordata</taxon>
        <taxon>Craniata</taxon>
        <taxon>Vertebrata</taxon>
        <taxon>Euteleostomi</taxon>
        <taxon>Mammalia</taxon>
        <taxon>Eutheria</taxon>
        <taxon>Laurasiatheria</taxon>
        <taxon>Artiodactyla</taxon>
        <taxon>Ruminantia</taxon>
        <taxon>Pecora</taxon>
        <taxon>Cervidae</taxon>
        <taxon>Odocoileinae</taxon>
        <taxon>Rangifer</taxon>
    </lineage>
</organism>
<reference evidence="2" key="1">
    <citation type="submission" date="2023-04" db="EMBL/GenBank/DDBJ databases">
        <authorList>
            <consortium name="ELIXIR-Norway"/>
        </authorList>
    </citation>
    <scope>NUCLEOTIDE SEQUENCE [LARGE SCALE GENOMIC DNA]</scope>
</reference>
<feature type="region of interest" description="Disordered" evidence="1">
    <location>
        <begin position="48"/>
        <end position="219"/>
    </location>
</feature>
<name>A0ABN8YY00_RANTA</name>
<feature type="compositionally biased region" description="Low complexity" evidence="1">
    <location>
        <begin position="91"/>
        <end position="109"/>
    </location>
</feature>
<keyword evidence="3" id="KW-1185">Reference proteome</keyword>
<accession>A0ABN8YY00</accession>
<gene>
    <name evidence="2" type="ORF">MRATA1EN1_LOCUS14987</name>
</gene>
<evidence type="ECO:0000256" key="1">
    <source>
        <dbReference type="SAM" id="MobiDB-lite"/>
    </source>
</evidence>
<proteinExistence type="predicted"/>
<protein>
    <submittedName>
        <fullName evidence="2">Uncharacterized protein</fullName>
    </submittedName>
</protein>
<feature type="compositionally biased region" description="Low complexity" evidence="1">
    <location>
        <begin position="150"/>
        <end position="183"/>
    </location>
</feature>
<feature type="region of interest" description="Disordered" evidence="1">
    <location>
        <begin position="231"/>
        <end position="262"/>
    </location>
</feature>
<feature type="compositionally biased region" description="Low complexity" evidence="1">
    <location>
        <begin position="238"/>
        <end position="248"/>
    </location>
</feature>
<evidence type="ECO:0000313" key="3">
    <source>
        <dbReference type="Proteomes" id="UP001176941"/>
    </source>
</evidence>
<evidence type="ECO:0000313" key="2">
    <source>
        <dbReference type="EMBL" id="CAI9166025.1"/>
    </source>
</evidence>